<evidence type="ECO:0000313" key="7">
    <source>
        <dbReference type="Proteomes" id="UP000070700"/>
    </source>
</evidence>
<name>A0A194X7N4_MOLSC</name>
<dbReference type="InterPro" id="IPR005522">
    <property type="entry name" value="IPK"/>
</dbReference>
<organism evidence="6 7">
    <name type="scientific">Mollisia scopiformis</name>
    <name type="common">Conifer needle endophyte fungus</name>
    <name type="synonym">Phialocephala scopiformis</name>
    <dbReference type="NCBI Taxonomy" id="149040"/>
    <lineage>
        <taxon>Eukaryota</taxon>
        <taxon>Fungi</taxon>
        <taxon>Dikarya</taxon>
        <taxon>Ascomycota</taxon>
        <taxon>Pezizomycotina</taxon>
        <taxon>Leotiomycetes</taxon>
        <taxon>Helotiales</taxon>
        <taxon>Mollisiaceae</taxon>
        <taxon>Mollisia</taxon>
    </lineage>
</organism>
<protein>
    <recommendedName>
        <fullName evidence="4">Kinase</fullName>
        <ecNumber evidence="4">2.7.-.-</ecNumber>
    </recommendedName>
</protein>
<dbReference type="GO" id="GO:0005737">
    <property type="term" value="C:cytoplasm"/>
    <property type="evidence" value="ECO:0007669"/>
    <property type="project" value="TreeGrafter"/>
</dbReference>
<dbReference type="GO" id="GO:0032958">
    <property type="term" value="P:inositol phosphate biosynthetic process"/>
    <property type="evidence" value="ECO:0007669"/>
    <property type="project" value="InterPro"/>
</dbReference>
<dbReference type="AlphaFoldDB" id="A0A194X7N4"/>
<dbReference type="OrthoDB" id="338650at2759"/>
<feature type="region of interest" description="Disordered" evidence="5">
    <location>
        <begin position="291"/>
        <end position="318"/>
    </location>
</feature>
<dbReference type="EMBL" id="KQ947416">
    <property type="protein sequence ID" value="KUJ16183.1"/>
    <property type="molecule type" value="Genomic_DNA"/>
</dbReference>
<keyword evidence="7" id="KW-1185">Reference proteome</keyword>
<feature type="compositionally biased region" description="Acidic residues" evidence="5">
    <location>
        <begin position="303"/>
        <end position="317"/>
    </location>
</feature>
<dbReference type="GO" id="GO:0046854">
    <property type="term" value="P:phosphatidylinositol phosphate biosynthetic process"/>
    <property type="evidence" value="ECO:0007669"/>
    <property type="project" value="TreeGrafter"/>
</dbReference>
<evidence type="ECO:0000256" key="3">
    <source>
        <dbReference type="ARBA" id="ARBA00022777"/>
    </source>
</evidence>
<dbReference type="PANTHER" id="PTHR12400:SF103">
    <property type="entry name" value="INOSITOL POLYPHOSPHATE MULTIKINASE"/>
    <property type="match status" value="1"/>
</dbReference>
<dbReference type="PANTHER" id="PTHR12400">
    <property type="entry name" value="INOSITOL POLYPHOSPHATE KINASE"/>
    <property type="match status" value="1"/>
</dbReference>
<dbReference type="Proteomes" id="UP000070700">
    <property type="component" value="Unassembled WGS sequence"/>
</dbReference>
<dbReference type="Pfam" id="PF03770">
    <property type="entry name" value="IPK"/>
    <property type="match status" value="1"/>
</dbReference>
<proteinExistence type="inferred from homology"/>
<dbReference type="EC" id="2.7.-.-" evidence="4"/>
<evidence type="ECO:0000256" key="1">
    <source>
        <dbReference type="ARBA" id="ARBA00007374"/>
    </source>
</evidence>
<dbReference type="InParanoid" id="A0A194X7N4"/>
<dbReference type="FunCoup" id="A0A194X7N4">
    <property type="interactions" value="57"/>
</dbReference>
<dbReference type="GO" id="GO:0008440">
    <property type="term" value="F:inositol-1,4,5-trisphosphate 3-kinase activity"/>
    <property type="evidence" value="ECO:0007669"/>
    <property type="project" value="TreeGrafter"/>
</dbReference>
<dbReference type="SUPFAM" id="SSF56104">
    <property type="entry name" value="SAICAR synthase-like"/>
    <property type="match status" value="1"/>
</dbReference>
<evidence type="ECO:0000256" key="2">
    <source>
        <dbReference type="ARBA" id="ARBA00022679"/>
    </source>
</evidence>
<sequence length="362" mass="39263">MAKPLPTRADLIDYNYAVAGHDGTLCDVDGELFIKPCTPAEIAFYESSVASHPDFADFMPTFLGTLTLDEQTNGSIEDAGAALLAQHNGTTVEEASAAILANGTARGGFPVAKHTVPEVVVPVKTGKRIVTNLAVVLENAAHGFIKPNILDVKLGIRLWADDAPEEKRIRFDKVTEETTHKDLGFRVAGMRVWQGPNATGPEIDEEGYKVFNKDYGRFSLNKHNVHEAFENFLFSELAGIDEELGKLVAQAFLADLDKIEKVLAGQESRMYSASLLFVFEGDGPALRNAMEEASRSPSTLVNGDEENSEEEDDEDETAGPKIYTVKVIDFAHAEWVPGKGPDTSAILGVRSVSKILENLAGI</sequence>
<keyword evidence="2 4" id="KW-0808">Transferase</keyword>
<dbReference type="InterPro" id="IPR038286">
    <property type="entry name" value="IPK_sf"/>
</dbReference>
<reference evidence="6 7" key="1">
    <citation type="submission" date="2015-10" db="EMBL/GenBank/DDBJ databases">
        <title>Full genome of DAOMC 229536 Phialocephala scopiformis, a fungal endophyte of spruce producing the potent anti-insectan compound rugulosin.</title>
        <authorList>
            <consortium name="DOE Joint Genome Institute"/>
            <person name="Walker A.K."/>
            <person name="Frasz S.L."/>
            <person name="Seifert K.A."/>
            <person name="Miller J.D."/>
            <person name="Mondo S.J."/>
            <person name="Labutti K."/>
            <person name="Lipzen A."/>
            <person name="Dockter R."/>
            <person name="Kennedy M."/>
            <person name="Grigoriev I.V."/>
            <person name="Spatafora J.W."/>
        </authorList>
    </citation>
    <scope>NUCLEOTIDE SEQUENCE [LARGE SCALE GENOMIC DNA]</scope>
    <source>
        <strain evidence="6 7">CBS 120377</strain>
    </source>
</reference>
<comment type="similarity">
    <text evidence="1 4">Belongs to the inositol phosphokinase (IPK) family.</text>
</comment>
<evidence type="ECO:0000313" key="6">
    <source>
        <dbReference type="EMBL" id="KUJ16183.1"/>
    </source>
</evidence>
<gene>
    <name evidence="6" type="ORF">LY89DRAFT_76535</name>
</gene>
<dbReference type="Gene3D" id="3.30.470.160">
    <property type="entry name" value="Inositol polyphosphate kinase"/>
    <property type="match status" value="1"/>
</dbReference>
<dbReference type="GO" id="GO:0005634">
    <property type="term" value="C:nucleus"/>
    <property type="evidence" value="ECO:0007669"/>
    <property type="project" value="TreeGrafter"/>
</dbReference>
<dbReference type="RefSeq" id="XP_018070538.1">
    <property type="nucleotide sequence ID" value="XM_018221668.1"/>
</dbReference>
<keyword evidence="3 4" id="KW-0418">Kinase</keyword>
<dbReference type="STRING" id="149040.A0A194X7N4"/>
<dbReference type="GO" id="GO:0000824">
    <property type="term" value="F:inositol-1,4,5,6-tetrakisphosphate 3-kinase activity"/>
    <property type="evidence" value="ECO:0007669"/>
    <property type="project" value="TreeGrafter"/>
</dbReference>
<dbReference type="GeneID" id="28831394"/>
<dbReference type="KEGG" id="psco:LY89DRAFT_76535"/>
<evidence type="ECO:0000256" key="4">
    <source>
        <dbReference type="RuleBase" id="RU363090"/>
    </source>
</evidence>
<accession>A0A194X7N4</accession>
<evidence type="ECO:0000256" key="5">
    <source>
        <dbReference type="SAM" id="MobiDB-lite"/>
    </source>
</evidence>